<feature type="domain" description="Major facilitator superfamily (MFS) profile" evidence="11">
    <location>
        <begin position="12"/>
        <end position="387"/>
    </location>
</feature>
<evidence type="ECO:0000256" key="7">
    <source>
        <dbReference type="ARBA" id="ARBA00022692"/>
    </source>
</evidence>
<protein>
    <recommendedName>
        <fullName evidence="10">Bcr/CflA family efflux transporter</fullName>
    </recommendedName>
</protein>
<organism evidence="12 13">
    <name type="scientific">Sphingomonas piscis</name>
    <dbReference type="NCBI Taxonomy" id="2714943"/>
    <lineage>
        <taxon>Bacteria</taxon>
        <taxon>Pseudomonadati</taxon>
        <taxon>Pseudomonadota</taxon>
        <taxon>Alphaproteobacteria</taxon>
        <taxon>Sphingomonadales</taxon>
        <taxon>Sphingomonadaceae</taxon>
        <taxon>Sphingomonas</taxon>
    </lineage>
</organism>
<keyword evidence="9 10" id="KW-0472">Membrane</keyword>
<dbReference type="GO" id="GO:1990961">
    <property type="term" value="P:xenobiotic detoxification by transmembrane export across the plasma membrane"/>
    <property type="evidence" value="ECO:0007669"/>
    <property type="project" value="InterPro"/>
</dbReference>
<gene>
    <name evidence="12" type="ORF">G7077_01665</name>
</gene>
<evidence type="ECO:0000256" key="4">
    <source>
        <dbReference type="ARBA" id="ARBA00007520"/>
    </source>
</evidence>
<keyword evidence="10" id="KW-0997">Cell inner membrane</keyword>
<dbReference type="InterPro" id="IPR004812">
    <property type="entry name" value="Efflux_drug-R_Bcr/CmlA"/>
</dbReference>
<dbReference type="EMBL" id="CP049869">
    <property type="protein sequence ID" value="QIK77813.1"/>
    <property type="molecule type" value="Genomic_DNA"/>
</dbReference>
<evidence type="ECO:0000259" key="11">
    <source>
        <dbReference type="PROSITE" id="PS50850"/>
    </source>
</evidence>
<evidence type="ECO:0000256" key="9">
    <source>
        <dbReference type="ARBA" id="ARBA00023136"/>
    </source>
</evidence>
<sequence>MRRRTISYSPPLLLFLAAAGALGSMAIHMVVPAFPLMARDWGSTPTAIQSALTFYLLGIGLGQLVSGPASDVLGRRPVMLAGTIMFAFGSAASAAAPGVQLLVAARVVQALGGAAAIVAARTIVSDLSSPDRVAGRVATLTTVVLISPAVSPVIGGLLASSFGWRAIFLLLAVLGTVAALLVWRTLGESRGGEPVHMSSVLPAYGRLLRNRRFRRFCLIGAAASSSLYIFLSSSPFLLSSQYGLAPAEAGLCYFLIACSAIAGTLLVRLLERRGHGLRSGAGVILAGGILMMLSFLAGLQSLAALLGPMMLVACGGGIAVPAAVSGAMHAEEGLAGTGSSLAGALQMSVTALITTIAAQAEMATLWGMPLGVLAASLIAFLAVPGGPLVPASGRS</sequence>
<dbReference type="InterPro" id="IPR005829">
    <property type="entry name" value="Sugar_transporter_CS"/>
</dbReference>
<evidence type="ECO:0000256" key="1">
    <source>
        <dbReference type="ARBA" id="ARBA00003279"/>
    </source>
</evidence>
<feature type="transmembrane region" description="Helical" evidence="10">
    <location>
        <begin position="46"/>
        <end position="66"/>
    </location>
</feature>
<evidence type="ECO:0000256" key="10">
    <source>
        <dbReference type="RuleBase" id="RU365088"/>
    </source>
</evidence>
<dbReference type="PANTHER" id="PTHR23502:SF132">
    <property type="entry name" value="POLYAMINE TRANSPORTER 2-RELATED"/>
    <property type="match status" value="1"/>
</dbReference>
<dbReference type="Pfam" id="PF07690">
    <property type="entry name" value="MFS_1"/>
    <property type="match status" value="1"/>
</dbReference>
<keyword evidence="5 10" id="KW-0813">Transport</keyword>
<comment type="similarity">
    <text evidence="3 10">Belongs to the major facilitator superfamily. Bcr/CmlA family.</text>
</comment>
<feature type="transmembrane region" description="Helical" evidence="10">
    <location>
        <begin position="309"/>
        <end position="328"/>
    </location>
</feature>
<keyword evidence="7 10" id="KW-0812">Transmembrane</keyword>
<dbReference type="PANTHER" id="PTHR23502">
    <property type="entry name" value="MAJOR FACILITATOR SUPERFAMILY"/>
    <property type="match status" value="1"/>
</dbReference>
<keyword evidence="13" id="KW-1185">Reference proteome</keyword>
<dbReference type="NCBIfam" id="TIGR00710">
    <property type="entry name" value="efflux_Bcr_CflA"/>
    <property type="match status" value="1"/>
</dbReference>
<dbReference type="PRINTS" id="PR01035">
    <property type="entry name" value="TCRTETA"/>
</dbReference>
<keyword evidence="8 10" id="KW-1133">Transmembrane helix</keyword>
<dbReference type="GO" id="GO:0005886">
    <property type="term" value="C:plasma membrane"/>
    <property type="evidence" value="ECO:0007669"/>
    <property type="project" value="UniProtKB-SubCell"/>
</dbReference>
<evidence type="ECO:0000256" key="8">
    <source>
        <dbReference type="ARBA" id="ARBA00022989"/>
    </source>
</evidence>
<feature type="transmembrane region" description="Helical" evidence="10">
    <location>
        <begin position="103"/>
        <end position="124"/>
    </location>
</feature>
<feature type="transmembrane region" description="Helical" evidence="10">
    <location>
        <begin position="250"/>
        <end position="270"/>
    </location>
</feature>
<dbReference type="AlphaFoldDB" id="A0A6G7YM44"/>
<keyword evidence="6" id="KW-1003">Cell membrane</keyword>
<dbReference type="PROSITE" id="PS50850">
    <property type="entry name" value="MFS"/>
    <property type="match status" value="1"/>
</dbReference>
<accession>A0A6G7YM44</accession>
<dbReference type="PROSITE" id="PS00216">
    <property type="entry name" value="SUGAR_TRANSPORT_1"/>
    <property type="match status" value="1"/>
</dbReference>
<proteinExistence type="inferred from homology"/>
<feature type="transmembrane region" description="Helical" evidence="10">
    <location>
        <begin position="136"/>
        <end position="158"/>
    </location>
</feature>
<evidence type="ECO:0000256" key="6">
    <source>
        <dbReference type="ARBA" id="ARBA00022475"/>
    </source>
</evidence>
<feature type="transmembrane region" description="Helical" evidence="10">
    <location>
        <begin position="282"/>
        <end position="303"/>
    </location>
</feature>
<comment type="subcellular location">
    <subcellularLocation>
        <location evidence="10">Cell inner membrane</location>
        <topology evidence="10">Multi-pass membrane protein</topology>
    </subcellularLocation>
    <subcellularLocation>
        <location evidence="2">Cell membrane</location>
        <topology evidence="2">Multi-pass membrane protein</topology>
    </subcellularLocation>
</comment>
<evidence type="ECO:0000313" key="12">
    <source>
        <dbReference type="EMBL" id="QIK77813.1"/>
    </source>
</evidence>
<comment type="similarity">
    <text evidence="4">Belongs to the major facilitator superfamily. TCR/Tet family.</text>
</comment>
<dbReference type="InterPro" id="IPR036259">
    <property type="entry name" value="MFS_trans_sf"/>
</dbReference>
<feature type="transmembrane region" description="Helical" evidence="10">
    <location>
        <begin position="164"/>
        <end position="183"/>
    </location>
</feature>
<dbReference type="InterPro" id="IPR001958">
    <property type="entry name" value="Tet-R_TetA/multi-R_MdtG-like"/>
</dbReference>
<feature type="transmembrane region" description="Helical" evidence="10">
    <location>
        <begin position="216"/>
        <end position="238"/>
    </location>
</feature>
<dbReference type="InterPro" id="IPR011701">
    <property type="entry name" value="MFS"/>
</dbReference>
<feature type="transmembrane region" description="Helical" evidence="10">
    <location>
        <begin position="12"/>
        <end position="34"/>
    </location>
</feature>
<evidence type="ECO:0000256" key="2">
    <source>
        <dbReference type="ARBA" id="ARBA00004651"/>
    </source>
</evidence>
<comment type="function">
    <text evidence="1">Resistance to tetracycline by an active tetracycline efflux. This is an energy-dependent process that decreases the accumulation of the antibiotic in whole cells. This protein functions as a metal-tetracycline/H(+) antiporter.</text>
</comment>
<evidence type="ECO:0000313" key="13">
    <source>
        <dbReference type="Proteomes" id="UP000503222"/>
    </source>
</evidence>
<feature type="transmembrane region" description="Helical" evidence="10">
    <location>
        <begin position="78"/>
        <end position="97"/>
    </location>
</feature>
<evidence type="ECO:0000256" key="3">
    <source>
        <dbReference type="ARBA" id="ARBA00006236"/>
    </source>
</evidence>
<dbReference type="Proteomes" id="UP000503222">
    <property type="component" value="Chromosome"/>
</dbReference>
<evidence type="ECO:0000256" key="5">
    <source>
        <dbReference type="ARBA" id="ARBA00022448"/>
    </source>
</evidence>
<reference evidence="12 13" key="1">
    <citation type="submission" date="2020-03" db="EMBL/GenBank/DDBJ databases">
        <title>Sphingomonas sp. nov., isolated from fish.</title>
        <authorList>
            <person name="Hyun D.-W."/>
            <person name="Bae J.-W."/>
        </authorList>
    </citation>
    <scope>NUCLEOTIDE SEQUENCE [LARGE SCALE GENOMIC DNA]</scope>
    <source>
        <strain evidence="12 13">HDW15B</strain>
    </source>
</reference>
<dbReference type="GO" id="GO:0042910">
    <property type="term" value="F:xenobiotic transmembrane transporter activity"/>
    <property type="evidence" value="ECO:0007669"/>
    <property type="project" value="InterPro"/>
</dbReference>
<name>A0A6G7YM44_9SPHN</name>
<dbReference type="SUPFAM" id="SSF103473">
    <property type="entry name" value="MFS general substrate transporter"/>
    <property type="match status" value="1"/>
</dbReference>
<dbReference type="KEGG" id="spii:G7077_01665"/>
<dbReference type="Gene3D" id="1.20.1720.10">
    <property type="entry name" value="Multidrug resistance protein D"/>
    <property type="match status" value="1"/>
</dbReference>
<dbReference type="RefSeq" id="WP_166410208.1">
    <property type="nucleotide sequence ID" value="NZ_CP049869.1"/>
</dbReference>
<dbReference type="InterPro" id="IPR020846">
    <property type="entry name" value="MFS_dom"/>
</dbReference>
<feature type="transmembrane region" description="Helical" evidence="10">
    <location>
        <begin position="366"/>
        <end position="389"/>
    </location>
</feature>
<feature type="transmembrane region" description="Helical" evidence="10">
    <location>
        <begin position="340"/>
        <end position="360"/>
    </location>
</feature>